<keyword evidence="4" id="KW-0808">Transferase</keyword>
<dbReference type="PANTHER" id="PTHR12042">
    <property type="entry name" value="LACTOSYLCERAMIDE 4-ALPHA-GALACTOSYLTRANSFERASE ALPHA- 1,4-GALACTOSYLTRANSFERASE"/>
    <property type="match status" value="1"/>
</dbReference>
<reference evidence="8" key="1">
    <citation type="submission" date="2021-03" db="EMBL/GenBank/DDBJ databases">
        <title>Chromosome level genome of the anhydrobiotic midge Polypedilum vanderplanki.</title>
        <authorList>
            <person name="Yoshida Y."/>
            <person name="Kikawada T."/>
            <person name="Gusev O."/>
        </authorList>
    </citation>
    <scope>NUCLEOTIDE SEQUENCE</scope>
    <source>
        <strain evidence="8">NIAS01</strain>
        <tissue evidence="8">Whole body or cell culture</tissue>
    </source>
</reference>
<keyword evidence="9" id="KW-1185">Reference proteome</keyword>
<dbReference type="OrthoDB" id="7843114at2759"/>
<comment type="caution">
    <text evidence="8">The sequence shown here is derived from an EMBL/GenBank/DDBJ whole genome shotgun (WGS) entry which is preliminary data.</text>
</comment>
<dbReference type="GO" id="GO:0016758">
    <property type="term" value="F:hexosyltransferase activity"/>
    <property type="evidence" value="ECO:0007669"/>
    <property type="project" value="TreeGrafter"/>
</dbReference>
<dbReference type="InterPro" id="IPR007577">
    <property type="entry name" value="GlycoTrfase_DXD_sugar-bd_CS"/>
</dbReference>
<evidence type="ECO:0000256" key="2">
    <source>
        <dbReference type="ARBA" id="ARBA00009003"/>
    </source>
</evidence>
<evidence type="ECO:0000256" key="6">
    <source>
        <dbReference type="ARBA" id="ARBA00023136"/>
    </source>
</evidence>
<keyword evidence="6" id="KW-0472">Membrane</keyword>
<comment type="similarity">
    <text evidence="2">Belongs to the glycosyltransferase 32 family.</text>
</comment>
<name>A0A9J6BNG2_POLVA</name>
<dbReference type="Pfam" id="PF04488">
    <property type="entry name" value="Gly_transf_sug"/>
    <property type="match status" value="1"/>
</dbReference>
<evidence type="ECO:0000256" key="3">
    <source>
        <dbReference type="ARBA" id="ARBA00022676"/>
    </source>
</evidence>
<dbReference type="GO" id="GO:0000139">
    <property type="term" value="C:Golgi membrane"/>
    <property type="evidence" value="ECO:0007669"/>
    <property type="project" value="UniProtKB-SubCell"/>
</dbReference>
<proteinExistence type="inferred from homology"/>
<organism evidence="8 9">
    <name type="scientific">Polypedilum vanderplanki</name>
    <name type="common">Sleeping chironomid midge</name>
    <dbReference type="NCBI Taxonomy" id="319348"/>
    <lineage>
        <taxon>Eukaryota</taxon>
        <taxon>Metazoa</taxon>
        <taxon>Ecdysozoa</taxon>
        <taxon>Arthropoda</taxon>
        <taxon>Hexapoda</taxon>
        <taxon>Insecta</taxon>
        <taxon>Pterygota</taxon>
        <taxon>Neoptera</taxon>
        <taxon>Endopterygota</taxon>
        <taxon>Diptera</taxon>
        <taxon>Nematocera</taxon>
        <taxon>Chironomoidea</taxon>
        <taxon>Chironomidae</taxon>
        <taxon>Chironominae</taxon>
        <taxon>Polypedilum</taxon>
        <taxon>Polypedilum</taxon>
    </lineage>
</organism>
<dbReference type="InterPro" id="IPR051981">
    <property type="entry name" value="Glycosyltransf_32"/>
</dbReference>
<accession>A0A9J6BNG2</accession>
<dbReference type="Proteomes" id="UP001107558">
    <property type="component" value="Chromosome 3"/>
</dbReference>
<evidence type="ECO:0000259" key="7">
    <source>
        <dbReference type="Pfam" id="PF04572"/>
    </source>
</evidence>
<evidence type="ECO:0000313" key="8">
    <source>
        <dbReference type="EMBL" id="KAG5671237.1"/>
    </source>
</evidence>
<evidence type="ECO:0000313" key="9">
    <source>
        <dbReference type="Proteomes" id="UP001107558"/>
    </source>
</evidence>
<dbReference type="InterPro" id="IPR007652">
    <property type="entry name" value="A1-4-GlycosylTfrase_dom"/>
</dbReference>
<protein>
    <recommendedName>
        <fullName evidence="7">Alpha 1,4-glycosyltransferase domain-containing protein</fullName>
    </recommendedName>
</protein>
<dbReference type="EMBL" id="JADBJN010000003">
    <property type="protein sequence ID" value="KAG5671237.1"/>
    <property type="molecule type" value="Genomic_DNA"/>
</dbReference>
<dbReference type="AlphaFoldDB" id="A0A9J6BNG2"/>
<sequence length="346" mass="40323">MLLKVSSYYSDNVNYKFLYPKKDYLSLIESLRNRTFKLHNILINDEILNNSKQKKIFFIESHTNRDRKLENARQACSVESGARTNPDMDIYFIFVTNSSGIDMQYSDLIDVLMSYNNIHLRFLNPIEFSKGTILEDFFQDDKLKDSNYQIEHMSDILRVLLLNKYGGQYLDLDVLSLVQLSTINQANFACCEDKNVVTNAVLNLDLDRGLNVSTLYARTLAKNYKPKTWSGNGPIMLTSVVKSFCPGIDLITENSTKCGEYFTTLPRDKCYPIMYGIWTKMYEEKNRDEVLNKIKKSEAIFVHIWNKMQDFGKKTYKLPFTSHAAYIELAKEYCPGVYKTLEKYFR</sequence>
<keyword evidence="3" id="KW-0328">Glycosyltransferase</keyword>
<dbReference type="InterPro" id="IPR029044">
    <property type="entry name" value="Nucleotide-diphossugar_trans"/>
</dbReference>
<evidence type="ECO:0000256" key="4">
    <source>
        <dbReference type="ARBA" id="ARBA00022679"/>
    </source>
</evidence>
<keyword evidence="5" id="KW-0333">Golgi apparatus</keyword>
<dbReference type="Pfam" id="PF04572">
    <property type="entry name" value="Gb3_synth"/>
    <property type="match status" value="1"/>
</dbReference>
<evidence type="ECO:0000256" key="1">
    <source>
        <dbReference type="ARBA" id="ARBA00004323"/>
    </source>
</evidence>
<gene>
    <name evidence="8" type="ORF">PVAND_001446</name>
</gene>
<comment type="subcellular location">
    <subcellularLocation>
        <location evidence="1">Golgi apparatus membrane</location>
        <topology evidence="1">Single-pass type II membrane protein</topology>
    </subcellularLocation>
</comment>
<evidence type="ECO:0000256" key="5">
    <source>
        <dbReference type="ARBA" id="ARBA00023034"/>
    </source>
</evidence>
<dbReference type="SUPFAM" id="SSF53448">
    <property type="entry name" value="Nucleotide-diphospho-sugar transferases"/>
    <property type="match status" value="1"/>
</dbReference>
<dbReference type="GO" id="GO:0006688">
    <property type="term" value="P:glycosphingolipid biosynthetic process"/>
    <property type="evidence" value="ECO:0007669"/>
    <property type="project" value="TreeGrafter"/>
</dbReference>
<dbReference type="PANTHER" id="PTHR12042:SF21">
    <property type="entry name" value="ALPHA1,4-GALACTOSYLTRANSFERASE 1-RELATED"/>
    <property type="match status" value="1"/>
</dbReference>
<dbReference type="Gene3D" id="3.90.550.20">
    <property type="match status" value="1"/>
</dbReference>
<feature type="domain" description="Alpha 1,4-glycosyltransferase" evidence="7">
    <location>
        <begin position="214"/>
        <end position="340"/>
    </location>
</feature>